<reference evidence="3 4" key="1">
    <citation type="submission" date="2019-10" db="EMBL/GenBank/DDBJ databases">
        <authorList>
            <person name="Palmer J.M."/>
        </authorList>
    </citation>
    <scope>NUCLEOTIDE SEQUENCE [LARGE SCALE GENOMIC DNA]</scope>
    <source>
        <strain evidence="3 4">TWF730</strain>
    </source>
</reference>
<accession>A0AAV9V566</accession>
<gene>
    <name evidence="3" type="ORF">TWF730_008833</name>
</gene>
<keyword evidence="4" id="KW-1185">Reference proteome</keyword>
<evidence type="ECO:0000313" key="3">
    <source>
        <dbReference type="EMBL" id="KAK6354428.1"/>
    </source>
</evidence>
<dbReference type="EMBL" id="JAVHNS010000005">
    <property type="protein sequence ID" value="KAK6354428.1"/>
    <property type="molecule type" value="Genomic_DNA"/>
</dbReference>
<evidence type="ECO:0000313" key="4">
    <source>
        <dbReference type="Proteomes" id="UP001373714"/>
    </source>
</evidence>
<dbReference type="AlphaFoldDB" id="A0AAV9V566"/>
<organism evidence="3 4">
    <name type="scientific">Orbilia blumenaviensis</name>
    <dbReference type="NCBI Taxonomy" id="1796055"/>
    <lineage>
        <taxon>Eukaryota</taxon>
        <taxon>Fungi</taxon>
        <taxon>Dikarya</taxon>
        <taxon>Ascomycota</taxon>
        <taxon>Pezizomycotina</taxon>
        <taxon>Orbiliomycetes</taxon>
        <taxon>Orbiliales</taxon>
        <taxon>Orbiliaceae</taxon>
        <taxon>Orbilia</taxon>
    </lineage>
</organism>
<evidence type="ECO:0000259" key="2">
    <source>
        <dbReference type="PROSITE" id="PS50181"/>
    </source>
</evidence>
<feature type="domain" description="F-box" evidence="2">
    <location>
        <begin position="2"/>
        <end position="48"/>
    </location>
</feature>
<dbReference type="SMART" id="SM00256">
    <property type="entry name" value="FBOX"/>
    <property type="match status" value="1"/>
</dbReference>
<name>A0AAV9V566_9PEZI</name>
<proteinExistence type="predicted"/>
<comment type="caution">
    <text evidence="3">The sequence shown here is derived from an EMBL/GenBank/DDBJ whole genome shotgun (WGS) entry which is preliminary data.</text>
</comment>
<dbReference type="PROSITE" id="PS50181">
    <property type="entry name" value="FBOX"/>
    <property type="match status" value="1"/>
</dbReference>
<dbReference type="Pfam" id="PF00646">
    <property type="entry name" value="F-box"/>
    <property type="match status" value="1"/>
</dbReference>
<feature type="region of interest" description="Disordered" evidence="1">
    <location>
        <begin position="102"/>
        <end position="126"/>
    </location>
</feature>
<dbReference type="Proteomes" id="UP001373714">
    <property type="component" value="Unassembled WGS sequence"/>
</dbReference>
<sequence>MKPTLTTLPTELQSLILSYTPLSTQLIARKVCPLWSSLINTQSLLKTRYVPTFTPTGGLPNLHRLLDYSGRLRFFISISDGGGVVVKHRFLLNPKSNNRYPNPYPYPKSYRLEEEKEEEKKEEEEEEEEEIWEEITNHPFLSEPLFSPFITYLSQKEAEERSYGPRVNMVLDNFFVDAYVLDYHRTWDPFHQHPSQLEEKDMVSLSVADGATVGDVIGRIAKLMEVRSHPAAGGGGGGDGDGDGEGEGVYEAVLTHGWRARQRRWIGVMTGRFVIPPPPPSP</sequence>
<dbReference type="InterPro" id="IPR001810">
    <property type="entry name" value="F-box_dom"/>
</dbReference>
<dbReference type="InterPro" id="IPR036047">
    <property type="entry name" value="F-box-like_dom_sf"/>
</dbReference>
<feature type="region of interest" description="Disordered" evidence="1">
    <location>
        <begin position="228"/>
        <end position="248"/>
    </location>
</feature>
<feature type="compositionally biased region" description="Acidic residues" evidence="1">
    <location>
        <begin position="115"/>
        <end position="126"/>
    </location>
</feature>
<dbReference type="SUPFAM" id="SSF81383">
    <property type="entry name" value="F-box domain"/>
    <property type="match status" value="1"/>
</dbReference>
<evidence type="ECO:0000256" key="1">
    <source>
        <dbReference type="SAM" id="MobiDB-lite"/>
    </source>
</evidence>
<protein>
    <recommendedName>
        <fullName evidence="2">F-box domain-containing protein</fullName>
    </recommendedName>
</protein>